<reference evidence="2 3" key="1">
    <citation type="submission" date="2019-03" db="EMBL/GenBank/DDBJ databases">
        <title>Deep-cultivation of Planctomycetes and their phenomic and genomic characterization uncovers novel biology.</title>
        <authorList>
            <person name="Wiegand S."/>
            <person name="Jogler M."/>
            <person name="Boedeker C."/>
            <person name="Pinto D."/>
            <person name="Vollmers J."/>
            <person name="Rivas-Marin E."/>
            <person name="Kohn T."/>
            <person name="Peeters S.H."/>
            <person name="Heuer A."/>
            <person name="Rast P."/>
            <person name="Oberbeckmann S."/>
            <person name="Bunk B."/>
            <person name="Jeske O."/>
            <person name="Meyerdierks A."/>
            <person name="Storesund J.E."/>
            <person name="Kallscheuer N."/>
            <person name="Luecker S."/>
            <person name="Lage O.M."/>
            <person name="Pohl T."/>
            <person name="Merkel B.J."/>
            <person name="Hornburger P."/>
            <person name="Mueller R.-W."/>
            <person name="Bruemmer F."/>
            <person name="Labrenz M."/>
            <person name="Spormann A.M."/>
            <person name="Op den Camp H."/>
            <person name="Overmann J."/>
            <person name="Amann R."/>
            <person name="Jetten M.S.M."/>
            <person name="Mascher T."/>
            <person name="Medema M.H."/>
            <person name="Devos D.P."/>
            <person name="Kaster A.-K."/>
            <person name="Ovreas L."/>
            <person name="Rohde M."/>
            <person name="Galperin M.Y."/>
            <person name="Jogler C."/>
        </authorList>
    </citation>
    <scope>NUCLEOTIDE SEQUENCE [LARGE SCALE GENOMIC DNA]</scope>
    <source>
        <strain evidence="2 3">Enr13</strain>
    </source>
</reference>
<evidence type="ECO:0000256" key="1">
    <source>
        <dbReference type="SAM" id="MobiDB-lite"/>
    </source>
</evidence>
<organism evidence="2 3">
    <name type="scientific">Stieleria neptunia</name>
    <dbReference type="NCBI Taxonomy" id="2527979"/>
    <lineage>
        <taxon>Bacteria</taxon>
        <taxon>Pseudomonadati</taxon>
        <taxon>Planctomycetota</taxon>
        <taxon>Planctomycetia</taxon>
        <taxon>Pirellulales</taxon>
        <taxon>Pirellulaceae</taxon>
        <taxon>Stieleria</taxon>
    </lineage>
</organism>
<keyword evidence="3" id="KW-1185">Reference proteome</keyword>
<dbReference type="KEGG" id="snep:Enr13x_35110"/>
<proteinExistence type="predicted"/>
<name>A0A518HS56_9BACT</name>
<feature type="region of interest" description="Disordered" evidence="1">
    <location>
        <begin position="48"/>
        <end position="69"/>
    </location>
</feature>
<protein>
    <submittedName>
        <fullName evidence="2">Uncharacterized protein</fullName>
    </submittedName>
</protein>
<feature type="region of interest" description="Disordered" evidence="1">
    <location>
        <begin position="1"/>
        <end position="28"/>
    </location>
</feature>
<evidence type="ECO:0000313" key="2">
    <source>
        <dbReference type="EMBL" id="QDV43654.1"/>
    </source>
</evidence>
<gene>
    <name evidence="2" type="ORF">Enr13x_35110</name>
</gene>
<dbReference type="EMBL" id="CP037423">
    <property type="protein sequence ID" value="QDV43654.1"/>
    <property type="molecule type" value="Genomic_DNA"/>
</dbReference>
<dbReference type="AlphaFoldDB" id="A0A518HS56"/>
<evidence type="ECO:0000313" key="3">
    <source>
        <dbReference type="Proteomes" id="UP000319004"/>
    </source>
</evidence>
<accession>A0A518HS56</accession>
<sequence length="69" mass="7623">MVRGQTPMVRGQTPMVRGQTPMVRGQTPMVRGQTPMVTFVQSVSAWSQRKRLSNHSTCAAGELPRGDPR</sequence>
<dbReference type="Proteomes" id="UP000319004">
    <property type="component" value="Chromosome"/>
</dbReference>